<keyword evidence="5 11" id="KW-0378">Hydrolase</keyword>
<evidence type="ECO:0000313" key="12">
    <source>
        <dbReference type="Proteomes" id="UP001165243"/>
    </source>
</evidence>
<keyword evidence="4" id="KW-0677">Repeat</keyword>
<feature type="domain" description="LysM" evidence="9">
    <location>
        <begin position="98"/>
        <end position="141"/>
    </location>
</feature>
<evidence type="ECO:0000256" key="3">
    <source>
        <dbReference type="ARBA" id="ARBA00022729"/>
    </source>
</evidence>
<dbReference type="InterPro" id="IPR036779">
    <property type="entry name" value="LysM_dom_sf"/>
</dbReference>
<comment type="caution">
    <text evidence="11">The sequence shown here is derived from an EMBL/GenBank/DDBJ whole genome shotgun (WGS) entry which is preliminary data.</text>
</comment>
<dbReference type="PANTHER" id="PTHR47053:SF1">
    <property type="entry name" value="MUREIN DD-ENDOPEPTIDASE MEPH-RELATED"/>
    <property type="match status" value="1"/>
</dbReference>
<dbReference type="SMART" id="SM00257">
    <property type="entry name" value="LysM"/>
    <property type="match status" value="2"/>
</dbReference>
<dbReference type="InterPro" id="IPR038765">
    <property type="entry name" value="Papain-like_cys_pep_sf"/>
</dbReference>
<evidence type="ECO:0000259" key="9">
    <source>
        <dbReference type="PROSITE" id="PS51782"/>
    </source>
</evidence>
<dbReference type="SUPFAM" id="SSF54001">
    <property type="entry name" value="Cysteine proteinases"/>
    <property type="match status" value="1"/>
</dbReference>
<evidence type="ECO:0000256" key="2">
    <source>
        <dbReference type="ARBA" id="ARBA00022670"/>
    </source>
</evidence>
<dbReference type="AlphaFoldDB" id="A0AAV5PCM0"/>
<keyword evidence="2" id="KW-0645">Protease</keyword>
<keyword evidence="3 8" id="KW-0732">Signal</keyword>
<evidence type="ECO:0000256" key="8">
    <source>
        <dbReference type="SAM" id="SignalP"/>
    </source>
</evidence>
<proteinExistence type="inferred from homology"/>
<dbReference type="CDD" id="cd00118">
    <property type="entry name" value="LysM"/>
    <property type="match status" value="2"/>
</dbReference>
<evidence type="ECO:0000256" key="5">
    <source>
        <dbReference type="ARBA" id="ARBA00022801"/>
    </source>
</evidence>
<evidence type="ECO:0000256" key="7">
    <source>
        <dbReference type="SAM" id="MobiDB-lite"/>
    </source>
</evidence>
<dbReference type="Proteomes" id="UP001165243">
    <property type="component" value="Unassembled WGS sequence"/>
</dbReference>
<dbReference type="GO" id="GO:0006508">
    <property type="term" value="P:proteolysis"/>
    <property type="evidence" value="ECO:0007669"/>
    <property type="project" value="UniProtKB-KW"/>
</dbReference>
<evidence type="ECO:0000256" key="1">
    <source>
        <dbReference type="ARBA" id="ARBA00007074"/>
    </source>
</evidence>
<feature type="region of interest" description="Disordered" evidence="7">
    <location>
        <begin position="156"/>
        <end position="253"/>
    </location>
</feature>
<accession>A0AAV5PCM0</accession>
<sequence length="381" mass="38606">MKKKNLLMTTLATLSASGAILTTGASALADSYTVVKNDTLWGLSKKYGVSVSDLKKANGVSGHLIYVGQKLQIPTKSTKATKTAKTSTSTSTVDTTSTTHTVVKGDTLWSLAKKYGVSVSALMKANNLSSSTILIGQSLNLRAGMTTYGVNGVTTGSSSTAASANTASSTSTTASSQAPKDKKTATKAKSTTTNTSSNSNTSTSANTQSQSTASNSSASTTTNTNTVASNANTTSSTNTAASSSQAVSQAPTASTSTATTTASASASAITSYALTFLGVPYVWGGTTPSGFDCSGLVQYVYSHFGINLGRTTYTQQYAGTKISVASAQAGDLYFWGSYGSAYHVAIALGGGQYVMAPAPGQNVMTGSVSSYTPSFAVRVLG</sequence>
<dbReference type="PROSITE" id="PS51782">
    <property type="entry name" value="LYSM"/>
    <property type="match status" value="2"/>
</dbReference>
<dbReference type="GO" id="GO:0008234">
    <property type="term" value="F:cysteine-type peptidase activity"/>
    <property type="evidence" value="ECO:0007669"/>
    <property type="project" value="UniProtKB-KW"/>
</dbReference>
<evidence type="ECO:0000313" key="11">
    <source>
        <dbReference type="EMBL" id="GMB86379.1"/>
    </source>
</evidence>
<evidence type="ECO:0000256" key="4">
    <source>
        <dbReference type="ARBA" id="ARBA00022737"/>
    </source>
</evidence>
<dbReference type="PROSITE" id="PS51935">
    <property type="entry name" value="NLPC_P60"/>
    <property type="match status" value="1"/>
</dbReference>
<dbReference type="Pfam" id="PF00877">
    <property type="entry name" value="NLPC_P60"/>
    <property type="match status" value="1"/>
</dbReference>
<name>A0AAV5PCM0_LACDE</name>
<evidence type="ECO:0000256" key="6">
    <source>
        <dbReference type="ARBA" id="ARBA00022807"/>
    </source>
</evidence>
<evidence type="ECO:0000259" key="10">
    <source>
        <dbReference type="PROSITE" id="PS51935"/>
    </source>
</evidence>
<feature type="domain" description="NlpC/P60" evidence="10">
    <location>
        <begin position="263"/>
        <end position="381"/>
    </location>
</feature>
<comment type="similarity">
    <text evidence="1">Belongs to the peptidase C40 family.</text>
</comment>
<feature type="chain" id="PRO_5043854010" evidence="8">
    <location>
        <begin position="30"/>
        <end position="381"/>
    </location>
</feature>
<feature type="compositionally biased region" description="Low complexity" evidence="7">
    <location>
        <begin position="187"/>
        <end position="253"/>
    </location>
</feature>
<dbReference type="InterPro" id="IPR051202">
    <property type="entry name" value="Peptidase_C40"/>
</dbReference>
<gene>
    <name evidence="11" type="ORF">ME0900_07520</name>
</gene>
<protein>
    <submittedName>
        <fullName evidence="11">Cell wall-associated hydrolase</fullName>
    </submittedName>
</protein>
<feature type="compositionally biased region" description="Low complexity" evidence="7">
    <location>
        <begin position="156"/>
        <end position="176"/>
    </location>
</feature>
<organism evidence="11 12">
    <name type="scientific">Lactobacillus delbrueckii subsp. bulgaricus</name>
    <dbReference type="NCBI Taxonomy" id="1585"/>
    <lineage>
        <taxon>Bacteria</taxon>
        <taxon>Bacillati</taxon>
        <taxon>Bacillota</taxon>
        <taxon>Bacilli</taxon>
        <taxon>Lactobacillales</taxon>
        <taxon>Lactobacillaceae</taxon>
        <taxon>Lactobacillus</taxon>
    </lineage>
</organism>
<keyword evidence="6" id="KW-0788">Thiol protease</keyword>
<dbReference type="RefSeq" id="WP_014564510.1">
    <property type="nucleotide sequence ID" value="NZ_BSWJ01000009.1"/>
</dbReference>
<dbReference type="EMBL" id="BSWK01000008">
    <property type="protein sequence ID" value="GMB86379.1"/>
    <property type="molecule type" value="Genomic_DNA"/>
</dbReference>
<dbReference type="InterPro" id="IPR000064">
    <property type="entry name" value="NLP_P60_dom"/>
</dbReference>
<dbReference type="InterPro" id="IPR018392">
    <property type="entry name" value="LysM"/>
</dbReference>
<dbReference type="Gene3D" id="3.90.1720.10">
    <property type="entry name" value="endopeptidase domain like (from Nostoc punctiforme)"/>
    <property type="match status" value="1"/>
</dbReference>
<feature type="domain" description="LysM" evidence="9">
    <location>
        <begin position="30"/>
        <end position="73"/>
    </location>
</feature>
<reference evidence="11" key="1">
    <citation type="submission" date="2023-04" db="EMBL/GenBank/DDBJ databases">
        <title>Draft genome sequences of Lactobacillus delbrueckii subsp. bulgaricus ME-900 and ME-901 with improved acid tolerance.</title>
        <authorList>
            <person name="Ishida T."/>
            <person name="Yamamoto E."/>
            <person name="Koizumi A."/>
            <person name="Fujiwara S."/>
            <person name="Makino S."/>
            <person name="Kano H."/>
            <person name="Kimura K."/>
        </authorList>
    </citation>
    <scope>NUCLEOTIDE SEQUENCE</scope>
    <source>
        <strain evidence="11">ME-900</strain>
    </source>
</reference>
<dbReference type="Pfam" id="PF01476">
    <property type="entry name" value="LysM"/>
    <property type="match status" value="2"/>
</dbReference>
<dbReference type="Gene3D" id="3.10.350.10">
    <property type="entry name" value="LysM domain"/>
    <property type="match status" value="2"/>
</dbReference>
<dbReference type="PANTHER" id="PTHR47053">
    <property type="entry name" value="MUREIN DD-ENDOPEPTIDASE MEPH-RELATED"/>
    <property type="match status" value="1"/>
</dbReference>
<dbReference type="SUPFAM" id="SSF54106">
    <property type="entry name" value="LysM domain"/>
    <property type="match status" value="2"/>
</dbReference>
<feature type="signal peptide" evidence="8">
    <location>
        <begin position="1"/>
        <end position="29"/>
    </location>
</feature>